<dbReference type="AlphaFoldDB" id="A0AAW9QFR6"/>
<keyword evidence="2" id="KW-1185">Reference proteome</keyword>
<name>A0AAW9QFR6_9BURK</name>
<dbReference type="RefSeq" id="WP_332288419.1">
    <property type="nucleotide sequence ID" value="NZ_JAZIBG010000017.1"/>
</dbReference>
<sequence>MDPDDPNRADRDAAALSAAAAEALYLISTQLNLLAMTLDELAHAADPQKLQQVADLSASAIDKARSG</sequence>
<protein>
    <submittedName>
        <fullName evidence="1">Uncharacterized protein</fullName>
    </submittedName>
</protein>
<accession>A0AAW9QFR6</accession>
<organism evidence="1 2">
    <name type="scientific">Aquincola agrisoli</name>
    <dbReference type="NCBI Taxonomy" id="3119538"/>
    <lineage>
        <taxon>Bacteria</taxon>
        <taxon>Pseudomonadati</taxon>
        <taxon>Pseudomonadota</taxon>
        <taxon>Betaproteobacteria</taxon>
        <taxon>Burkholderiales</taxon>
        <taxon>Sphaerotilaceae</taxon>
        <taxon>Aquincola</taxon>
    </lineage>
</organism>
<dbReference type="EMBL" id="JAZIBG010000017">
    <property type="protein sequence ID" value="MEF7613480.1"/>
    <property type="molecule type" value="Genomic_DNA"/>
</dbReference>
<comment type="caution">
    <text evidence="1">The sequence shown here is derived from an EMBL/GenBank/DDBJ whole genome shotgun (WGS) entry which is preliminary data.</text>
</comment>
<gene>
    <name evidence="1" type="ORF">V4F39_06110</name>
</gene>
<evidence type="ECO:0000313" key="1">
    <source>
        <dbReference type="EMBL" id="MEF7613480.1"/>
    </source>
</evidence>
<reference evidence="1 2" key="1">
    <citation type="submission" date="2024-02" db="EMBL/GenBank/DDBJ databases">
        <title>Genome sequence of Aquincola sp. MAHUQ-54.</title>
        <authorList>
            <person name="Huq M.A."/>
        </authorList>
    </citation>
    <scope>NUCLEOTIDE SEQUENCE [LARGE SCALE GENOMIC DNA]</scope>
    <source>
        <strain evidence="1 2">MAHUQ-54</strain>
    </source>
</reference>
<evidence type="ECO:0000313" key="2">
    <source>
        <dbReference type="Proteomes" id="UP001336250"/>
    </source>
</evidence>
<dbReference type="Proteomes" id="UP001336250">
    <property type="component" value="Unassembled WGS sequence"/>
</dbReference>
<proteinExistence type="predicted"/>